<evidence type="ECO:0000256" key="3">
    <source>
        <dbReference type="ARBA" id="ARBA00022448"/>
    </source>
</evidence>
<evidence type="ECO:0000256" key="4">
    <source>
        <dbReference type="ARBA" id="ARBA00022475"/>
    </source>
</evidence>
<dbReference type="KEGG" id="mmr:Mmar10_2770"/>
<dbReference type="PANTHER" id="PTHR38831:SF2">
    <property type="entry name" value="TYPE II SECRETION SYSTEM PROTEIN K"/>
    <property type="match status" value="1"/>
</dbReference>
<dbReference type="GO" id="GO:0005886">
    <property type="term" value="C:plasma membrane"/>
    <property type="evidence" value="ECO:0007669"/>
    <property type="project" value="UniProtKB-SubCell"/>
</dbReference>
<evidence type="ECO:0000256" key="8">
    <source>
        <dbReference type="ARBA" id="ARBA00022989"/>
    </source>
</evidence>
<dbReference type="STRING" id="394221.Mmar10_2770"/>
<evidence type="ECO:0000256" key="2">
    <source>
        <dbReference type="ARBA" id="ARBA00007246"/>
    </source>
</evidence>
<dbReference type="Proteomes" id="UP000001964">
    <property type="component" value="Chromosome"/>
</dbReference>
<comment type="subcellular location">
    <subcellularLocation>
        <location evidence="1">Cell inner membrane</location>
    </subcellularLocation>
</comment>
<keyword evidence="9 10" id="KW-0472">Membrane</keyword>
<evidence type="ECO:0000256" key="7">
    <source>
        <dbReference type="ARBA" id="ARBA00022927"/>
    </source>
</evidence>
<proteinExistence type="inferred from homology"/>
<dbReference type="InterPro" id="IPR005628">
    <property type="entry name" value="GspK"/>
</dbReference>
<gene>
    <name evidence="12" type="ordered locus">Mmar10_2770</name>
</gene>
<dbReference type="GO" id="GO:0009306">
    <property type="term" value="P:protein secretion"/>
    <property type="evidence" value="ECO:0007669"/>
    <property type="project" value="InterPro"/>
</dbReference>
<evidence type="ECO:0000313" key="12">
    <source>
        <dbReference type="EMBL" id="ABI67052.1"/>
    </source>
</evidence>
<name>Q0AKZ1_MARMM</name>
<dbReference type="PANTHER" id="PTHR38831">
    <property type="entry name" value="TYPE II SECRETION SYSTEM PROTEIN K"/>
    <property type="match status" value="1"/>
</dbReference>
<organism evidence="12 13">
    <name type="scientific">Maricaulis maris (strain MCS10)</name>
    <name type="common">Caulobacter maris</name>
    <dbReference type="NCBI Taxonomy" id="394221"/>
    <lineage>
        <taxon>Bacteria</taxon>
        <taxon>Pseudomonadati</taxon>
        <taxon>Pseudomonadota</taxon>
        <taxon>Alphaproteobacteria</taxon>
        <taxon>Maricaulales</taxon>
        <taxon>Maricaulaceae</taxon>
        <taxon>Maricaulis</taxon>
    </lineage>
</organism>
<keyword evidence="5" id="KW-0997">Cell inner membrane</keyword>
<protein>
    <recommendedName>
        <fullName evidence="11">T2SS protein K first SAM-like domain-containing protein</fullName>
    </recommendedName>
</protein>
<keyword evidence="13" id="KW-1185">Reference proteome</keyword>
<evidence type="ECO:0000256" key="1">
    <source>
        <dbReference type="ARBA" id="ARBA00004533"/>
    </source>
</evidence>
<dbReference type="SUPFAM" id="SSF158544">
    <property type="entry name" value="GspK insert domain-like"/>
    <property type="match status" value="1"/>
</dbReference>
<reference evidence="12 13" key="1">
    <citation type="submission" date="2006-08" db="EMBL/GenBank/DDBJ databases">
        <title>Complete sequence of Maricaulis maris MCS10.</title>
        <authorList>
            <consortium name="US DOE Joint Genome Institute"/>
            <person name="Copeland A."/>
            <person name="Lucas S."/>
            <person name="Lapidus A."/>
            <person name="Barry K."/>
            <person name="Detter J.C."/>
            <person name="Glavina del Rio T."/>
            <person name="Hammon N."/>
            <person name="Israni S."/>
            <person name="Dalin E."/>
            <person name="Tice H."/>
            <person name="Pitluck S."/>
            <person name="Saunders E."/>
            <person name="Brettin T."/>
            <person name="Bruce D."/>
            <person name="Han C."/>
            <person name="Tapia R."/>
            <person name="Gilna P."/>
            <person name="Schmutz J."/>
            <person name="Larimer F."/>
            <person name="Land M."/>
            <person name="Hauser L."/>
            <person name="Kyrpides N."/>
            <person name="Mikhailova N."/>
            <person name="Viollier P."/>
            <person name="Stephens C."/>
            <person name="Richardson P."/>
        </authorList>
    </citation>
    <scope>NUCLEOTIDE SEQUENCE [LARGE SCALE GENOMIC DNA]</scope>
    <source>
        <strain evidence="12 13">MCS10</strain>
    </source>
</reference>
<comment type="similarity">
    <text evidence="2">Belongs to the GSP K family.</text>
</comment>
<dbReference type="HOGENOM" id="CLU_1026028_0_0_5"/>
<dbReference type="AlphaFoldDB" id="Q0AKZ1"/>
<sequence length="271" mass="29647">MILDSIAGEPPVRERGSALIFVLWLSLFLAAVLLSITAMTHTRLRLAAVERDSLEREAALRSALDVVAYDVAQIGRSYVAALPVEVLIGEYLVSVEAGPGQRLTDLNMANDEQLTALFVRLGESQVAAETIADRILDWRDTDDDERARGAERAAYAARPDDAPQNRAFASVEELRHVLGLTPRQFACAATHLTVLGGTSAPARDSARFGPDTRIDGMRISLRASIEVRAGHRHELVGLAEFETSSERPFLWVAFGEDRLQNLNCPSGEGIW</sequence>
<evidence type="ECO:0000256" key="10">
    <source>
        <dbReference type="SAM" id="Phobius"/>
    </source>
</evidence>
<dbReference type="EMBL" id="CP000449">
    <property type="protein sequence ID" value="ABI67052.1"/>
    <property type="molecule type" value="Genomic_DNA"/>
</dbReference>
<dbReference type="Gene3D" id="1.10.40.60">
    <property type="entry name" value="EpsJ-like"/>
    <property type="match status" value="1"/>
</dbReference>
<keyword evidence="3" id="KW-0813">Transport</keyword>
<keyword evidence="4" id="KW-1003">Cell membrane</keyword>
<evidence type="ECO:0000259" key="11">
    <source>
        <dbReference type="Pfam" id="PF21687"/>
    </source>
</evidence>
<evidence type="ECO:0000256" key="9">
    <source>
        <dbReference type="ARBA" id="ARBA00023136"/>
    </source>
</evidence>
<dbReference type="eggNOG" id="COG3156">
    <property type="taxonomic scope" value="Bacteria"/>
</dbReference>
<keyword evidence="7" id="KW-0653">Protein transport</keyword>
<dbReference type="InterPro" id="IPR049031">
    <property type="entry name" value="T2SSK_SAM-like_1st"/>
</dbReference>
<keyword evidence="8 10" id="KW-1133">Transmembrane helix</keyword>
<dbReference type="InterPro" id="IPR038072">
    <property type="entry name" value="GspK_central_sf"/>
</dbReference>
<feature type="transmembrane region" description="Helical" evidence="10">
    <location>
        <begin position="18"/>
        <end position="36"/>
    </location>
</feature>
<accession>Q0AKZ1</accession>
<evidence type="ECO:0000256" key="5">
    <source>
        <dbReference type="ARBA" id="ARBA00022519"/>
    </source>
</evidence>
<evidence type="ECO:0000256" key="6">
    <source>
        <dbReference type="ARBA" id="ARBA00022692"/>
    </source>
</evidence>
<keyword evidence="6 10" id="KW-0812">Transmembrane</keyword>
<dbReference type="Pfam" id="PF21687">
    <property type="entry name" value="T2SSK_1st"/>
    <property type="match status" value="1"/>
</dbReference>
<feature type="domain" description="T2SS protein K first SAM-like" evidence="11">
    <location>
        <begin position="108"/>
        <end position="195"/>
    </location>
</feature>
<evidence type="ECO:0000313" key="13">
    <source>
        <dbReference type="Proteomes" id="UP000001964"/>
    </source>
</evidence>